<evidence type="ECO:0000256" key="7">
    <source>
        <dbReference type="ARBA" id="ARBA00023180"/>
    </source>
</evidence>
<dbReference type="EnsemblMetazoa" id="AMAM008534-RA">
    <property type="protein sequence ID" value="AMAM008534-PA"/>
    <property type="gene ID" value="AMAM008534"/>
</dbReference>
<evidence type="ECO:0000256" key="1">
    <source>
        <dbReference type="ARBA" id="ARBA00004651"/>
    </source>
</evidence>
<keyword evidence="5 8" id="KW-0472">Membrane</keyword>
<sequence>MLVSFLVRTIVELHKNEPIAVSTVGLANFNAYSLNYVPAQIIRRVSMTTFLNIDIGQNGSQPNAPIYTPILVHAFSTSKSRTQEPYIQTEVLNTLQTFGLIGKEKKIIVVLDPYVVKPTELDLLARTYQHFGAIDIIYVLVKVDELVIIRLNDMATEFVMLSTVARVDELFPDRLTNLSGRPYKVVCFENSPLSFRSPSSGNKTIGIDVEFIDMIAKHQHTVVEYRYTEKPIIPFDPWHTTAVDFANYRITLKAPEQDVALLFLPDQHRWCLAVPKTYNRILHQQMLWPYTGDVWALIVALFVGFFLYNLYLKRILQQYVPNAFPIVNTPLHIFRMFMLFLLTEYYTAQLSSNLGLSLLPAYPRTFEQFQKSRVPIIVRSPESYHFIRNDPEIMTRTVRWNLSERYNPAGFAVLQLCDLFPYTIRTTTRLLGKELSRHHYHLIEQPVQASTCTHSQESAPSACVLISFLVRIITELHCNRSSSSTVGLVNFNTPHNFHYIPAQVMRQVPTVTFVNVDLREDSPPLQLFNTHIVIHAIPSYARIKNKMSIVAESLELLQNFALF</sequence>
<evidence type="ECO:0000256" key="4">
    <source>
        <dbReference type="ARBA" id="ARBA00022989"/>
    </source>
</evidence>
<evidence type="ECO:0000256" key="3">
    <source>
        <dbReference type="ARBA" id="ARBA00022692"/>
    </source>
</evidence>
<keyword evidence="2" id="KW-1003">Cell membrane</keyword>
<evidence type="ECO:0000256" key="5">
    <source>
        <dbReference type="ARBA" id="ARBA00023136"/>
    </source>
</evidence>
<reference evidence="9" key="2">
    <citation type="submission" date="2020-05" db="UniProtKB">
        <authorList>
            <consortium name="EnsemblMetazoa"/>
        </authorList>
    </citation>
    <scope>IDENTIFICATION</scope>
    <source>
        <strain evidence="9">maculatus3</strain>
    </source>
</reference>
<dbReference type="VEuPathDB" id="VectorBase:AMAM008534"/>
<dbReference type="GO" id="GO:0005886">
    <property type="term" value="C:plasma membrane"/>
    <property type="evidence" value="ECO:0007669"/>
    <property type="project" value="UniProtKB-SubCell"/>
</dbReference>
<name>A0A182SKE9_9DIPT</name>
<accession>A0A182SKE9</accession>
<evidence type="ECO:0000256" key="8">
    <source>
        <dbReference type="SAM" id="Phobius"/>
    </source>
</evidence>
<dbReference type="AlphaFoldDB" id="A0A182SKE9"/>
<feature type="transmembrane region" description="Helical" evidence="8">
    <location>
        <begin position="294"/>
        <end position="311"/>
    </location>
</feature>
<feature type="transmembrane region" description="Helical" evidence="8">
    <location>
        <begin position="323"/>
        <end position="342"/>
    </location>
</feature>
<dbReference type="PANTHER" id="PTHR42643">
    <property type="entry name" value="IONOTROPIC RECEPTOR 20A-RELATED"/>
    <property type="match status" value="1"/>
</dbReference>
<reference evidence="10" key="1">
    <citation type="submission" date="2013-09" db="EMBL/GenBank/DDBJ databases">
        <title>The Genome Sequence of Anopheles maculatus species B.</title>
        <authorList>
            <consortium name="The Broad Institute Genomics Platform"/>
            <person name="Neafsey D.E."/>
            <person name="Besansky N."/>
            <person name="Howell P."/>
            <person name="Walton C."/>
            <person name="Young S.K."/>
            <person name="Zeng Q."/>
            <person name="Gargeya S."/>
            <person name="Fitzgerald M."/>
            <person name="Haas B."/>
            <person name="Abouelleil A."/>
            <person name="Allen A.W."/>
            <person name="Alvarado L."/>
            <person name="Arachchi H.M."/>
            <person name="Berlin A.M."/>
            <person name="Chapman S.B."/>
            <person name="Gainer-Dewar J."/>
            <person name="Goldberg J."/>
            <person name="Griggs A."/>
            <person name="Gujja S."/>
            <person name="Hansen M."/>
            <person name="Howarth C."/>
            <person name="Imamovic A."/>
            <person name="Ireland A."/>
            <person name="Larimer J."/>
            <person name="McCowan C."/>
            <person name="Murphy C."/>
            <person name="Pearson M."/>
            <person name="Poon T.W."/>
            <person name="Priest M."/>
            <person name="Roberts A."/>
            <person name="Saif S."/>
            <person name="Shea T."/>
            <person name="Sisk P."/>
            <person name="Sykes S."/>
            <person name="Wortman J."/>
            <person name="Nusbaum C."/>
            <person name="Birren B."/>
        </authorList>
    </citation>
    <scope>NUCLEOTIDE SEQUENCE [LARGE SCALE GENOMIC DNA]</scope>
    <source>
        <strain evidence="10">maculatus3</strain>
    </source>
</reference>
<keyword evidence="3 8" id="KW-0812">Transmembrane</keyword>
<evidence type="ECO:0000256" key="2">
    <source>
        <dbReference type="ARBA" id="ARBA00022475"/>
    </source>
</evidence>
<keyword evidence="6" id="KW-0675">Receptor</keyword>
<protein>
    <recommendedName>
        <fullName evidence="11">Ionotropic glutamate receptor L-glutamate and glycine-binding domain-containing protein</fullName>
    </recommendedName>
</protein>
<evidence type="ECO:0000313" key="9">
    <source>
        <dbReference type="EnsemblMetazoa" id="AMAM008534-PA"/>
    </source>
</evidence>
<dbReference type="Proteomes" id="UP000075901">
    <property type="component" value="Unassembled WGS sequence"/>
</dbReference>
<keyword evidence="4 8" id="KW-1133">Transmembrane helix</keyword>
<dbReference type="InterPro" id="IPR052192">
    <property type="entry name" value="Insect_Ionotropic_Sensory_Rcpt"/>
</dbReference>
<organism evidence="9 10">
    <name type="scientific">Anopheles maculatus</name>
    <dbReference type="NCBI Taxonomy" id="74869"/>
    <lineage>
        <taxon>Eukaryota</taxon>
        <taxon>Metazoa</taxon>
        <taxon>Ecdysozoa</taxon>
        <taxon>Arthropoda</taxon>
        <taxon>Hexapoda</taxon>
        <taxon>Insecta</taxon>
        <taxon>Pterygota</taxon>
        <taxon>Neoptera</taxon>
        <taxon>Endopterygota</taxon>
        <taxon>Diptera</taxon>
        <taxon>Nematocera</taxon>
        <taxon>Culicoidea</taxon>
        <taxon>Culicidae</taxon>
        <taxon>Anophelinae</taxon>
        <taxon>Anopheles</taxon>
        <taxon>Anopheles maculatus group</taxon>
    </lineage>
</organism>
<proteinExistence type="predicted"/>
<keyword evidence="7" id="KW-0325">Glycoprotein</keyword>
<evidence type="ECO:0000313" key="10">
    <source>
        <dbReference type="Proteomes" id="UP000075901"/>
    </source>
</evidence>
<dbReference type="PANTHER" id="PTHR42643:SF41">
    <property type="entry name" value="IONOTROPIC RECEPTOR 20A-RELATED"/>
    <property type="match status" value="1"/>
</dbReference>
<evidence type="ECO:0000256" key="6">
    <source>
        <dbReference type="ARBA" id="ARBA00023170"/>
    </source>
</evidence>
<evidence type="ECO:0008006" key="11">
    <source>
        <dbReference type="Google" id="ProtNLM"/>
    </source>
</evidence>
<keyword evidence="10" id="KW-1185">Reference proteome</keyword>
<comment type="subcellular location">
    <subcellularLocation>
        <location evidence="1">Cell membrane</location>
        <topology evidence="1">Multi-pass membrane protein</topology>
    </subcellularLocation>
</comment>